<feature type="region of interest" description="Disordered" evidence="1">
    <location>
        <begin position="249"/>
        <end position="275"/>
    </location>
</feature>
<dbReference type="AlphaFoldDB" id="A0A5M8PWK8"/>
<dbReference type="Gene3D" id="3.40.50.1110">
    <property type="entry name" value="SGNH hydrolase"/>
    <property type="match status" value="1"/>
</dbReference>
<dbReference type="Proteomes" id="UP000324767">
    <property type="component" value="Unassembled WGS sequence"/>
</dbReference>
<dbReference type="OrthoDB" id="3915838at2759"/>
<keyword evidence="2" id="KW-0732">Signal</keyword>
<evidence type="ECO:0000259" key="3">
    <source>
        <dbReference type="Pfam" id="PF13472"/>
    </source>
</evidence>
<proteinExistence type="predicted"/>
<feature type="chain" id="PRO_5024381379" evidence="2">
    <location>
        <begin position="24"/>
        <end position="275"/>
    </location>
</feature>
<dbReference type="InterPro" id="IPR051532">
    <property type="entry name" value="Ester_Hydrolysis_Enzymes"/>
</dbReference>
<protein>
    <submittedName>
        <fullName evidence="4">Carbohydrate esterase family 3</fullName>
    </submittedName>
</protein>
<sequence length="275" mass="29405">MYIGTSRASGVLLALSTVFLASCFHPRSLHVLADEETLARRTTVASGVELRMLPLGDSITYGTDSSDGNGYRIGLQENLYGSDQLFIGSVQSGNMYDNDNEGHPGATINQIASFAWNSLPDRPNVVLLHAGTNDLNNPNPTDPYSGAPGRLGSLIDEIVGECPDAAVLVAQIIQSANSDTEARIQDYNSQIPGVVADRANQGQHVMVVDMSSIGGSDLSSDGTHPTDAGYQIMAGIWLNGLQTADSYGWIQPPVGSDPPTRKPRRERRALSHPMR</sequence>
<organism evidence="4 5">
    <name type="scientific">Lasallia pustulata</name>
    <dbReference type="NCBI Taxonomy" id="136370"/>
    <lineage>
        <taxon>Eukaryota</taxon>
        <taxon>Fungi</taxon>
        <taxon>Dikarya</taxon>
        <taxon>Ascomycota</taxon>
        <taxon>Pezizomycotina</taxon>
        <taxon>Lecanoromycetes</taxon>
        <taxon>OSLEUM clade</taxon>
        <taxon>Umbilicariomycetidae</taxon>
        <taxon>Umbilicariales</taxon>
        <taxon>Umbilicariaceae</taxon>
        <taxon>Lasallia</taxon>
    </lineage>
</organism>
<dbReference type="InterPro" id="IPR013830">
    <property type="entry name" value="SGNH_hydro"/>
</dbReference>
<name>A0A5M8PWK8_9LECA</name>
<accession>A0A5M8PWK8</accession>
<evidence type="ECO:0000313" key="4">
    <source>
        <dbReference type="EMBL" id="KAA6414007.1"/>
    </source>
</evidence>
<dbReference type="InterPro" id="IPR036514">
    <property type="entry name" value="SGNH_hydro_sf"/>
</dbReference>
<comment type="caution">
    <text evidence="4">The sequence shown here is derived from an EMBL/GenBank/DDBJ whole genome shotgun (WGS) entry which is preliminary data.</text>
</comment>
<evidence type="ECO:0000256" key="2">
    <source>
        <dbReference type="SAM" id="SignalP"/>
    </source>
</evidence>
<gene>
    <name evidence="4" type="ORF">FRX48_02369</name>
</gene>
<dbReference type="EMBL" id="VXIT01000003">
    <property type="protein sequence ID" value="KAA6414007.1"/>
    <property type="molecule type" value="Genomic_DNA"/>
</dbReference>
<dbReference type="Pfam" id="PF13472">
    <property type="entry name" value="Lipase_GDSL_2"/>
    <property type="match status" value="1"/>
</dbReference>
<reference evidence="4 5" key="1">
    <citation type="submission" date="2019-09" db="EMBL/GenBank/DDBJ databases">
        <title>The hologenome of the rock-dwelling lichen Lasallia pustulata.</title>
        <authorList>
            <person name="Greshake Tzovaras B."/>
            <person name="Segers F."/>
            <person name="Bicker A."/>
            <person name="Dal Grande F."/>
            <person name="Otte J."/>
            <person name="Hankeln T."/>
            <person name="Schmitt I."/>
            <person name="Ebersberger I."/>
        </authorList>
    </citation>
    <scope>NUCLEOTIDE SEQUENCE [LARGE SCALE GENOMIC DNA]</scope>
    <source>
        <strain evidence="4">A1-1</strain>
    </source>
</reference>
<evidence type="ECO:0000313" key="5">
    <source>
        <dbReference type="Proteomes" id="UP000324767"/>
    </source>
</evidence>
<dbReference type="PROSITE" id="PS51257">
    <property type="entry name" value="PROKAR_LIPOPROTEIN"/>
    <property type="match status" value="1"/>
</dbReference>
<dbReference type="GO" id="GO:0004622">
    <property type="term" value="F:phosphatidylcholine lysophospholipase activity"/>
    <property type="evidence" value="ECO:0007669"/>
    <property type="project" value="TreeGrafter"/>
</dbReference>
<feature type="domain" description="SGNH hydrolase-type esterase" evidence="3">
    <location>
        <begin position="55"/>
        <end position="232"/>
    </location>
</feature>
<dbReference type="SUPFAM" id="SSF52266">
    <property type="entry name" value="SGNH hydrolase"/>
    <property type="match status" value="1"/>
</dbReference>
<dbReference type="PANTHER" id="PTHR30383:SF5">
    <property type="entry name" value="SGNH HYDROLASE-TYPE ESTERASE DOMAIN-CONTAINING PROTEIN"/>
    <property type="match status" value="1"/>
</dbReference>
<dbReference type="CDD" id="cd01833">
    <property type="entry name" value="XynB_like"/>
    <property type="match status" value="1"/>
</dbReference>
<dbReference type="PANTHER" id="PTHR30383">
    <property type="entry name" value="THIOESTERASE 1/PROTEASE 1/LYSOPHOSPHOLIPASE L1"/>
    <property type="match status" value="1"/>
</dbReference>
<evidence type="ECO:0000256" key="1">
    <source>
        <dbReference type="SAM" id="MobiDB-lite"/>
    </source>
</evidence>
<feature type="signal peptide" evidence="2">
    <location>
        <begin position="1"/>
        <end position="23"/>
    </location>
</feature>